<proteinExistence type="predicted"/>
<dbReference type="GO" id="GO:0009654">
    <property type="term" value="C:photosystem II oxygen evolving complex"/>
    <property type="evidence" value="ECO:0007669"/>
    <property type="project" value="InterPro"/>
</dbReference>
<protein>
    <submittedName>
        <fullName evidence="3">Pilus assembly protein PilA</fullName>
    </submittedName>
</protein>
<dbReference type="Gene3D" id="3.40.1000.10">
    <property type="entry name" value="Mog1/PsbP, alpha/beta/alpha sandwich"/>
    <property type="match status" value="2"/>
</dbReference>
<name>A0A3A3GH61_PANTH</name>
<gene>
    <name evidence="3" type="ORF">DQX05_22665</name>
</gene>
<evidence type="ECO:0000313" key="4">
    <source>
        <dbReference type="Proteomes" id="UP000266177"/>
    </source>
</evidence>
<dbReference type="InterPro" id="IPR016123">
    <property type="entry name" value="Mog1/PsbP_a/b/a-sand"/>
</dbReference>
<dbReference type="AlphaFoldDB" id="A0A3A3GH61"/>
<dbReference type="GO" id="GO:0015979">
    <property type="term" value="P:photosynthesis"/>
    <property type="evidence" value="ECO:0007669"/>
    <property type="project" value="InterPro"/>
</dbReference>
<comment type="caution">
    <text evidence="3">The sequence shown here is derived from an EMBL/GenBank/DDBJ whole genome shotgun (WGS) entry which is preliminary data.</text>
</comment>
<dbReference type="InterPro" id="IPR002683">
    <property type="entry name" value="PsbP_C"/>
</dbReference>
<feature type="domain" description="PsbP C-terminal" evidence="2">
    <location>
        <begin position="58"/>
        <end position="204"/>
    </location>
</feature>
<dbReference type="OrthoDB" id="2554669at2"/>
<evidence type="ECO:0000259" key="2">
    <source>
        <dbReference type="Pfam" id="PF01789"/>
    </source>
</evidence>
<dbReference type="Pfam" id="PF01789">
    <property type="entry name" value="PsbP"/>
    <property type="match status" value="1"/>
</dbReference>
<feature type="region of interest" description="Disordered" evidence="1">
    <location>
        <begin position="28"/>
        <end position="59"/>
    </location>
</feature>
<sequence>MKWQWHKIGMAVVIGSMLVTGCGNGNGSLGDSDSKQEGADSTAVQQTAEKSKPKGTAFTSLDGTMQLTLPSTWRQNDELNNMAQFAAYHRSNNRFALVSRTSKADLEEGATVDDIVDRTISSADAITLDDMEVIENRETSVGSDAAKQLEFRGINKNGTKEKVHYLVTTVEKGDNFYQIVFWTKASKFDKYKEEFEQGTQTFKVLKASDSEAAATAPAKPKVIKSSDSRMELTLTANWMEYPLNEDAEISAFYPAGNEYVIVIPDDREEMGDIQTLEDYYDLLYEYNYSEFASGGAVEEPKSVSINGLPALQFEIQGVSEDKEKIAMLITLIESPQQFTQVIFWTTQSNIEQKRERFIEAAASYKEHDS</sequence>
<reference evidence="3 4" key="1">
    <citation type="submission" date="2018-09" db="EMBL/GenBank/DDBJ databases">
        <title>Paenibacillus SK2017-BO5.</title>
        <authorList>
            <person name="Piskunova J.V."/>
            <person name="Dubiley S.A."/>
            <person name="Severinov K.V."/>
        </authorList>
    </citation>
    <scope>NUCLEOTIDE SEQUENCE [LARGE SCALE GENOMIC DNA]</scope>
    <source>
        <strain evidence="3 4">BO5</strain>
    </source>
</reference>
<evidence type="ECO:0000256" key="1">
    <source>
        <dbReference type="SAM" id="MobiDB-lite"/>
    </source>
</evidence>
<evidence type="ECO:0000313" key="3">
    <source>
        <dbReference type="EMBL" id="RJG21142.1"/>
    </source>
</evidence>
<dbReference type="PROSITE" id="PS51257">
    <property type="entry name" value="PROKAR_LIPOPROTEIN"/>
    <property type="match status" value="1"/>
</dbReference>
<dbReference type="RefSeq" id="WP_119795720.1">
    <property type="nucleotide sequence ID" value="NZ_QYZD01000027.1"/>
</dbReference>
<organism evidence="3 4">
    <name type="scientific">Paenibacillus thiaminolyticus</name>
    <name type="common">Bacillus thiaminolyticus</name>
    <dbReference type="NCBI Taxonomy" id="49283"/>
    <lineage>
        <taxon>Bacteria</taxon>
        <taxon>Bacillati</taxon>
        <taxon>Bacillota</taxon>
        <taxon>Bacilli</taxon>
        <taxon>Bacillales</taxon>
        <taxon>Paenibacillaceae</taxon>
        <taxon>Paenibacillus</taxon>
    </lineage>
</organism>
<dbReference type="SUPFAM" id="SSF55724">
    <property type="entry name" value="Mog1p/PsbP-like"/>
    <property type="match status" value="1"/>
</dbReference>
<dbReference type="Proteomes" id="UP000266177">
    <property type="component" value="Unassembled WGS sequence"/>
</dbReference>
<accession>A0A3A3GH61</accession>
<dbReference type="EMBL" id="QYZD01000027">
    <property type="protein sequence ID" value="RJG21142.1"/>
    <property type="molecule type" value="Genomic_DNA"/>
</dbReference>
<dbReference type="GO" id="GO:0005509">
    <property type="term" value="F:calcium ion binding"/>
    <property type="evidence" value="ECO:0007669"/>
    <property type="project" value="InterPro"/>
</dbReference>
<dbReference type="GO" id="GO:0019898">
    <property type="term" value="C:extrinsic component of membrane"/>
    <property type="evidence" value="ECO:0007669"/>
    <property type="project" value="InterPro"/>
</dbReference>